<dbReference type="EMBL" id="JAQGDS010000002">
    <property type="protein sequence ID" value="KAJ6263730.1"/>
    <property type="molecule type" value="Genomic_DNA"/>
</dbReference>
<keyword evidence="2" id="KW-1185">Reference proteome</keyword>
<name>A0AAD6J5M7_DREDA</name>
<dbReference type="AlphaFoldDB" id="A0AAD6J5M7"/>
<dbReference type="Proteomes" id="UP001221413">
    <property type="component" value="Unassembled WGS sequence"/>
</dbReference>
<proteinExistence type="predicted"/>
<reference evidence="1" key="1">
    <citation type="submission" date="2023-01" db="EMBL/GenBank/DDBJ databases">
        <title>The chitinases involved in constricting ring structure development in the nematode-trapping fungus Drechslerella dactyloides.</title>
        <authorList>
            <person name="Wang R."/>
            <person name="Zhang L."/>
            <person name="Tang P."/>
            <person name="Li S."/>
            <person name="Liang L."/>
        </authorList>
    </citation>
    <scope>NUCLEOTIDE SEQUENCE</scope>
    <source>
        <strain evidence="1">YMF1.00031</strain>
    </source>
</reference>
<accession>A0AAD6J5M7</accession>
<evidence type="ECO:0000313" key="2">
    <source>
        <dbReference type="Proteomes" id="UP001221413"/>
    </source>
</evidence>
<comment type="caution">
    <text evidence="1">The sequence shown here is derived from an EMBL/GenBank/DDBJ whole genome shotgun (WGS) entry which is preliminary data.</text>
</comment>
<protein>
    <submittedName>
        <fullName evidence="1">Uncharacterized protein</fullName>
    </submittedName>
</protein>
<gene>
    <name evidence="1" type="ORF">Dda_2300</name>
</gene>
<organism evidence="1 2">
    <name type="scientific">Drechslerella dactyloides</name>
    <name type="common">Nematode-trapping fungus</name>
    <name type="synonym">Arthrobotrys dactyloides</name>
    <dbReference type="NCBI Taxonomy" id="74499"/>
    <lineage>
        <taxon>Eukaryota</taxon>
        <taxon>Fungi</taxon>
        <taxon>Dikarya</taxon>
        <taxon>Ascomycota</taxon>
        <taxon>Pezizomycotina</taxon>
        <taxon>Orbiliomycetes</taxon>
        <taxon>Orbiliales</taxon>
        <taxon>Orbiliaceae</taxon>
        <taxon>Drechslerella</taxon>
    </lineage>
</organism>
<evidence type="ECO:0000313" key="1">
    <source>
        <dbReference type="EMBL" id="KAJ6263730.1"/>
    </source>
</evidence>
<sequence length="189" mass="20407">MAVPPKRIPRVNSQPLSVDFIDNRLEKHHPAFKGSGGVQYDPKLGCYAPTRLTDSGAAMATNGAATPGAKSAGDALMPPRPELPAATKMKFWVTVFPEAMGRVKAEPGLELGAEYTIREKTNWDDVLAQLQKARESYDGTKKGFFGKFKRAARKIMDGSSVASQPVRLAKGVEYLSTPMAAVEILLEAS</sequence>